<dbReference type="InterPro" id="IPR011742">
    <property type="entry name" value="CRISPR-assoc_prot_TM1812"/>
</dbReference>
<dbReference type="CDD" id="cd09732">
    <property type="entry name" value="Csx1_III-U"/>
    <property type="match status" value="1"/>
</dbReference>
<protein>
    <submittedName>
        <fullName evidence="1">TIGR02221 family CRISPR-associated protein</fullName>
    </submittedName>
</protein>
<organism evidence="1">
    <name type="scientific">Desulfacinum infernum</name>
    <dbReference type="NCBI Taxonomy" id="35837"/>
    <lineage>
        <taxon>Bacteria</taxon>
        <taxon>Pseudomonadati</taxon>
        <taxon>Thermodesulfobacteriota</taxon>
        <taxon>Syntrophobacteria</taxon>
        <taxon>Syntrophobacterales</taxon>
        <taxon>Syntrophobacteraceae</taxon>
        <taxon>Desulfacinum</taxon>
    </lineage>
</organism>
<dbReference type="EMBL" id="DSTK01000041">
    <property type="protein sequence ID" value="HFK98775.1"/>
    <property type="molecule type" value="Genomic_DNA"/>
</dbReference>
<accession>A0A832A3Z4</accession>
<dbReference type="NCBIfam" id="TIGR02221">
    <property type="entry name" value="cas_TM1812"/>
    <property type="match status" value="1"/>
</dbReference>
<proteinExistence type="predicted"/>
<dbReference type="NCBIfam" id="TIGR02549">
    <property type="entry name" value="CRISPR_DxTHG"/>
    <property type="match status" value="1"/>
</dbReference>
<dbReference type="AlphaFoldDB" id="A0A832A3Z4"/>
<name>A0A832A3Z4_9BACT</name>
<evidence type="ECO:0000313" key="1">
    <source>
        <dbReference type="EMBL" id="HFK98775.1"/>
    </source>
</evidence>
<sequence>MARVFLTTLGTNRYLPCRYQLNGWTSPPTPFVQEALIEHFCRGWTADDRILVFCTDMARQCNWEDGKNFEVGLGHRLRNMGLAAAWERVPIPEGRNEEEMMAIFMKLMDALRPEDQVMMDITHSLRSLPLLNAVVLNYAKVLKKITVLGIYYGAFETLGPIKEVESLPEEERVAPVFDLSPYDTLLDWARAVDIFETAGRAHALSRLVNRGVGPLLADKKNRHRPAMDLSRLSQSLHSLCLNLSAARGREIEKISGLSDLVSAVERQDILPPLTPLLARIREKTHPFDVDDPVAKGFAAARWCLQHDLIPQAYILMRETVLTGLCRLEGHDPLDEDLREGFWNGLLKVIAQGQGEEAWRGTLADRRTEAQVLIRHYQPQLKALANVYESLRPRRNDFMHGGYKKQARSAQSLVDFLPNALRDLERAWEDYRKARSAEPA</sequence>
<gene>
    <name evidence="1" type="ORF">ENS06_15800</name>
</gene>
<comment type="caution">
    <text evidence="1">The sequence shown here is derived from an EMBL/GenBank/DDBJ whole genome shotgun (WGS) entry which is preliminary data.</text>
</comment>
<dbReference type="InterPro" id="IPR013383">
    <property type="entry name" value="CRISPR-assoc_prot_DxTHG_CS"/>
</dbReference>
<reference evidence="1" key="1">
    <citation type="journal article" date="2020" name="mSystems">
        <title>Genome- and Community-Level Interaction Insights into Carbon Utilization and Element Cycling Functions of Hydrothermarchaeota in Hydrothermal Sediment.</title>
        <authorList>
            <person name="Zhou Z."/>
            <person name="Liu Y."/>
            <person name="Xu W."/>
            <person name="Pan J."/>
            <person name="Luo Z.H."/>
            <person name="Li M."/>
        </authorList>
    </citation>
    <scope>NUCLEOTIDE SEQUENCE [LARGE SCALE GENOMIC DNA]</scope>
    <source>
        <strain evidence="1">SpSt-456</strain>
    </source>
</reference>